<reference evidence="1 2" key="1">
    <citation type="submission" date="2017-09" db="EMBL/GenBank/DDBJ databases">
        <title>Depth-based differentiation of microbial function through sediment-hosted aquifers and enrichment of novel symbionts in the deep terrestrial subsurface.</title>
        <authorList>
            <person name="Probst A.J."/>
            <person name="Ladd B."/>
            <person name="Jarett J.K."/>
            <person name="Geller-Mcgrath D.E."/>
            <person name="Sieber C.M."/>
            <person name="Emerson J.B."/>
            <person name="Anantharaman K."/>
            <person name="Thomas B.C."/>
            <person name="Malmstrom R."/>
            <person name="Stieglmeier M."/>
            <person name="Klingl A."/>
            <person name="Woyke T."/>
            <person name="Ryan C.M."/>
            <person name="Banfield J.F."/>
        </authorList>
    </citation>
    <scope>NUCLEOTIDE SEQUENCE [LARGE SCALE GENOMIC DNA]</scope>
    <source>
        <strain evidence="1">CG18_big_fil_WC_8_21_14_2_50_37_10</strain>
    </source>
</reference>
<comment type="caution">
    <text evidence="1">The sequence shown here is derived from an EMBL/GenBank/DDBJ whole genome shotgun (WGS) entry which is preliminary data.</text>
</comment>
<dbReference type="Gene3D" id="3.30.2310.20">
    <property type="entry name" value="RelE-like"/>
    <property type="match status" value="1"/>
</dbReference>
<dbReference type="SUPFAM" id="SSF143011">
    <property type="entry name" value="RelE-like"/>
    <property type="match status" value="1"/>
</dbReference>
<proteinExistence type="predicted"/>
<name>A0A2H0FL26_9BACT</name>
<organism evidence="1 2">
    <name type="scientific">Candidatus Nealsonbacteria bacterium CG18_big_fil_WC_8_21_14_2_50_37_10</name>
    <dbReference type="NCBI Taxonomy" id="1974717"/>
    <lineage>
        <taxon>Bacteria</taxon>
        <taxon>Candidatus Nealsoniibacteriota</taxon>
    </lineage>
</organism>
<evidence type="ECO:0000313" key="2">
    <source>
        <dbReference type="Proteomes" id="UP000230778"/>
    </source>
</evidence>
<dbReference type="InterPro" id="IPR035093">
    <property type="entry name" value="RelE/ParE_toxin_dom_sf"/>
</dbReference>
<evidence type="ECO:0008006" key="3">
    <source>
        <dbReference type="Google" id="ProtNLM"/>
    </source>
</evidence>
<gene>
    <name evidence="1" type="ORF">COW72_00415</name>
</gene>
<sequence length="79" mass="9960">MTQKFLKILKEYLVRIQRVFYLQFKIYPQILLGVIFKKMRGEKNVWRRRVGAYRIFYELIQKEKVIHVFWVERRTSKTY</sequence>
<accession>A0A2H0FL26</accession>
<dbReference type="Proteomes" id="UP000230778">
    <property type="component" value="Unassembled WGS sequence"/>
</dbReference>
<evidence type="ECO:0000313" key="1">
    <source>
        <dbReference type="EMBL" id="PIQ07418.1"/>
    </source>
</evidence>
<dbReference type="EMBL" id="PCUC01000022">
    <property type="protein sequence ID" value="PIQ07418.1"/>
    <property type="molecule type" value="Genomic_DNA"/>
</dbReference>
<dbReference type="AlphaFoldDB" id="A0A2H0FL26"/>
<protein>
    <recommendedName>
        <fullName evidence="3">Type II toxin-antitoxin system mRNA interferase toxin, RelE/StbE family</fullName>
    </recommendedName>
</protein>